<keyword evidence="3" id="KW-0460">Magnesium</keyword>
<keyword evidence="1" id="KW-0479">Metal-binding</keyword>
<feature type="non-terminal residue" evidence="4">
    <location>
        <position position="214"/>
    </location>
</feature>
<evidence type="ECO:0000256" key="1">
    <source>
        <dbReference type="ARBA" id="ARBA00022723"/>
    </source>
</evidence>
<organism evidence="4">
    <name type="scientific">marine sediment metagenome</name>
    <dbReference type="NCBI Taxonomy" id="412755"/>
    <lineage>
        <taxon>unclassified sequences</taxon>
        <taxon>metagenomes</taxon>
        <taxon>ecological metagenomes</taxon>
    </lineage>
</organism>
<name>X0YAJ9_9ZZZZ</name>
<dbReference type="Gene3D" id="3.30.980.20">
    <property type="entry name" value="Putative mannosyl-3-phosphoglycerate phosphatase, domain 2"/>
    <property type="match status" value="1"/>
</dbReference>
<sequence>MSASPFWIIFTDLDGTLLDHNSYRWEEAQPALDLCKRLNIPVVLVSSKTRAEIDLLRCKLSMSAPFISENGGGIFFPSEVFNDPSMGNLLVTSQEMPFIKTDKDLWKWSIGLPYDHLIKGLREIRDELRWNIKGFSDMSIEEISSLTGLDRQTSRLAAMREYDEPFIILEKQLPDTSVLFNAAAKKGFVVTVGRRFYHLQGKNDKGQSMEKVIS</sequence>
<evidence type="ECO:0000313" key="4">
    <source>
        <dbReference type="EMBL" id="GAG52860.1"/>
    </source>
</evidence>
<comment type="caution">
    <text evidence="4">The sequence shown here is derived from an EMBL/GenBank/DDBJ whole genome shotgun (WGS) entry which is preliminary data.</text>
</comment>
<dbReference type="InterPro" id="IPR006381">
    <property type="entry name" value="HAD-SF-IIB-MPGP"/>
</dbReference>
<dbReference type="AlphaFoldDB" id="X0YAJ9"/>
<dbReference type="NCBIfam" id="TIGR01486">
    <property type="entry name" value="HAD-SF-IIB-MPGP"/>
    <property type="match status" value="1"/>
</dbReference>
<accession>X0YAJ9</accession>
<dbReference type="GO" id="GO:0046872">
    <property type="term" value="F:metal ion binding"/>
    <property type="evidence" value="ECO:0007669"/>
    <property type="project" value="UniProtKB-KW"/>
</dbReference>
<dbReference type="SUPFAM" id="SSF56784">
    <property type="entry name" value="HAD-like"/>
    <property type="match status" value="1"/>
</dbReference>
<dbReference type="Pfam" id="PF08282">
    <property type="entry name" value="Hydrolase_3"/>
    <property type="match status" value="1"/>
</dbReference>
<dbReference type="GO" id="GO:0005737">
    <property type="term" value="C:cytoplasm"/>
    <property type="evidence" value="ECO:0007669"/>
    <property type="project" value="InterPro"/>
</dbReference>
<evidence type="ECO:0008006" key="5">
    <source>
        <dbReference type="Google" id="ProtNLM"/>
    </source>
</evidence>
<protein>
    <recommendedName>
        <fullName evidence="5">Mannosyl-3-phosphoglycerate phosphatase</fullName>
    </recommendedName>
</protein>
<dbReference type="GO" id="GO:0051479">
    <property type="term" value="P:mannosylglycerate biosynthetic process"/>
    <property type="evidence" value="ECO:0007669"/>
    <property type="project" value="InterPro"/>
</dbReference>
<gene>
    <name evidence="4" type="ORF">S01H1_79566</name>
</gene>
<dbReference type="GO" id="GO:0050531">
    <property type="term" value="F:mannosyl-3-phosphoglycerate phosphatase activity"/>
    <property type="evidence" value="ECO:0007669"/>
    <property type="project" value="InterPro"/>
</dbReference>
<reference evidence="4" key="1">
    <citation type="journal article" date="2014" name="Front. Microbiol.">
        <title>High frequency of phylogenetically diverse reductive dehalogenase-homologous genes in deep subseafloor sedimentary metagenomes.</title>
        <authorList>
            <person name="Kawai M."/>
            <person name="Futagami T."/>
            <person name="Toyoda A."/>
            <person name="Takaki Y."/>
            <person name="Nishi S."/>
            <person name="Hori S."/>
            <person name="Arai W."/>
            <person name="Tsubouchi T."/>
            <person name="Morono Y."/>
            <person name="Uchiyama I."/>
            <person name="Ito T."/>
            <person name="Fujiyama A."/>
            <person name="Inagaki F."/>
            <person name="Takami H."/>
        </authorList>
    </citation>
    <scope>NUCLEOTIDE SEQUENCE</scope>
    <source>
        <strain evidence="4">Expedition CK06-06</strain>
    </source>
</reference>
<evidence type="ECO:0000256" key="3">
    <source>
        <dbReference type="ARBA" id="ARBA00022842"/>
    </source>
</evidence>
<dbReference type="Gene3D" id="3.40.50.1000">
    <property type="entry name" value="HAD superfamily/HAD-like"/>
    <property type="match status" value="1"/>
</dbReference>
<dbReference type="EMBL" id="BARS01053651">
    <property type="protein sequence ID" value="GAG52860.1"/>
    <property type="molecule type" value="Genomic_DNA"/>
</dbReference>
<keyword evidence="2" id="KW-0378">Hydrolase</keyword>
<dbReference type="InterPro" id="IPR023214">
    <property type="entry name" value="HAD_sf"/>
</dbReference>
<dbReference type="InterPro" id="IPR036412">
    <property type="entry name" value="HAD-like_sf"/>
</dbReference>
<evidence type="ECO:0000256" key="2">
    <source>
        <dbReference type="ARBA" id="ARBA00022801"/>
    </source>
</evidence>
<proteinExistence type="predicted"/>